<dbReference type="Proteomes" id="UP000801864">
    <property type="component" value="Unassembled WGS sequence"/>
</dbReference>
<evidence type="ECO:0000313" key="2">
    <source>
        <dbReference type="Proteomes" id="UP000801864"/>
    </source>
</evidence>
<gene>
    <name evidence="1" type="ORF">CFAM422_013167</name>
</gene>
<comment type="caution">
    <text evidence="1">The sequence shown here is derived from an EMBL/GenBank/DDBJ whole genome shotgun (WGS) entry which is preliminary data.</text>
</comment>
<sequence>MLKEQLQYILALPYERRIHVEWLLQMRNSSATRSNGAEIDVTEEDVGNNEDELEDNAVKLDTSVKVSSGRCVASAGTLEGPNWRLRPHATRCAGVGPLAQDDRSIALSAGVWCSEHIEVGHDHSAVLICGKVHTMIAAHSDEQCQTSWQKSVVCRSVYMWRECQRSGAYYTWQLEHLQLLTRVNRALPTVHYQSKARHQSDNT</sequence>
<proteinExistence type="predicted"/>
<keyword evidence="2" id="KW-1185">Reference proteome</keyword>
<organism evidence="1 2">
    <name type="scientific">Trichoderma lentiforme</name>
    <dbReference type="NCBI Taxonomy" id="1567552"/>
    <lineage>
        <taxon>Eukaryota</taxon>
        <taxon>Fungi</taxon>
        <taxon>Dikarya</taxon>
        <taxon>Ascomycota</taxon>
        <taxon>Pezizomycotina</taxon>
        <taxon>Sordariomycetes</taxon>
        <taxon>Hypocreomycetidae</taxon>
        <taxon>Hypocreales</taxon>
        <taxon>Hypocreaceae</taxon>
        <taxon>Trichoderma</taxon>
    </lineage>
</organism>
<accession>A0A9P4X3C6</accession>
<dbReference type="AlphaFoldDB" id="A0A9P4X3C6"/>
<protein>
    <submittedName>
        <fullName evidence="1">Uncharacterized protein</fullName>
    </submittedName>
</protein>
<evidence type="ECO:0000313" key="1">
    <source>
        <dbReference type="EMBL" id="KAF3055354.1"/>
    </source>
</evidence>
<name>A0A9P4X3C6_9HYPO</name>
<reference evidence="1 2" key="1">
    <citation type="submission" date="2018-06" db="EMBL/GenBank/DDBJ databases">
        <title>Genome analysis of cellulolytic fungus Trichoderma lentiforme CFAM-422.</title>
        <authorList>
            <person name="Steindorff A.S."/>
            <person name="Formighieri E.F."/>
            <person name="Midorikawa G.E.O."/>
            <person name="Tamietti M.S."/>
            <person name="Ramos E.Z."/>
            <person name="Silva A.S."/>
            <person name="Bon E.P.S."/>
            <person name="Mendes T.D."/>
            <person name="Damaso M.C.T."/>
            <person name="Favaro L.C.L."/>
        </authorList>
    </citation>
    <scope>NUCLEOTIDE SEQUENCE [LARGE SCALE GENOMIC DNA]</scope>
    <source>
        <strain evidence="1 2">CFAM-422</strain>
    </source>
</reference>
<dbReference type="EMBL" id="QLNT01000038">
    <property type="protein sequence ID" value="KAF3055354.1"/>
    <property type="molecule type" value="Genomic_DNA"/>
</dbReference>